<dbReference type="EMBL" id="UASO01000004">
    <property type="protein sequence ID" value="SQC20371.1"/>
    <property type="molecule type" value="Genomic_DNA"/>
</dbReference>
<dbReference type="Proteomes" id="UP000250675">
    <property type="component" value="Unassembled WGS sequence"/>
</dbReference>
<evidence type="ECO:0000313" key="1">
    <source>
        <dbReference type="EMBL" id="SQC20371.1"/>
    </source>
</evidence>
<proteinExistence type="predicted"/>
<sequence>MTPETYYYGQGKVFLGRRNAQGQAVSLRWIGDVGELQIALTTDSFTHKESYTGQRAPVRRISTGKDGTVTATWYEHSPDNLAILLYGEKVAVPAGTITGEALPAGIQAGDRVTLTHQNVSAVTIADLAEGTDYKLDAKFGALEFLTTPATQPLSVNYTHASSVNTSVFTQTPDELFLRYEGINLAENGAAVVVELYRVQYDPASALSLINTDTSLPGLETTATVLLDTERPDDAQFGRYGRVIHVGSV</sequence>
<evidence type="ECO:0000313" key="2">
    <source>
        <dbReference type="Proteomes" id="UP000250675"/>
    </source>
</evidence>
<reference evidence="1 2" key="1">
    <citation type="submission" date="2018-06" db="EMBL/GenBank/DDBJ databases">
        <authorList>
            <consortium name="Pathogen Informatics"/>
            <person name="Doyle S."/>
        </authorList>
    </citation>
    <scope>NUCLEOTIDE SEQUENCE [LARGE SCALE GENOMIC DNA]</scope>
    <source>
        <strain evidence="1 2">NCTC9645</strain>
    </source>
</reference>
<name>A0A2X3D7B7_KLEPN</name>
<protein>
    <submittedName>
        <fullName evidence="1">Uncharacterized protein</fullName>
    </submittedName>
</protein>
<dbReference type="AlphaFoldDB" id="A0A2X3D7B7"/>
<gene>
    <name evidence="1" type="ORF">NCTC9645_01552</name>
</gene>
<accession>A0A2X3D7B7</accession>
<dbReference type="PIRSF" id="PIRSF028589">
    <property type="entry name" value="UCP028589"/>
    <property type="match status" value="1"/>
</dbReference>
<organism evidence="1 2">
    <name type="scientific">Klebsiella pneumoniae</name>
    <dbReference type="NCBI Taxonomy" id="573"/>
    <lineage>
        <taxon>Bacteria</taxon>
        <taxon>Pseudomonadati</taxon>
        <taxon>Pseudomonadota</taxon>
        <taxon>Gammaproteobacteria</taxon>
        <taxon>Enterobacterales</taxon>
        <taxon>Enterobacteriaceae</taxon>
        <taxon>Klebsiella/Raoultella group</taxon>
        <taxon>Klebsiella</taxon>
        <taxon>Klebsiella pneumoniae complex</taxon>
    </lineage>
</organism>
<dbReference type="InterPro" id="IPR016893">
    <property type="entry name" value="UCP028589"/>
</dbReference>